<dbReference type="InterPro" id="IPR001015">
    <property type="entry name" value="Ferrochelatase"/>
</dbReference>
<dbReference type="PANTHER" id="PTHR11108">
    <property type="entry name" value="FERROCHELATASE"/>
    <property type="match status" value="1"/>
</dbReference>
<dbReference type="AlphaFoldDB" id="A0A4Y1YNP5"/>
<dbReference type="GO" id="GO:0005737">
    <property type="term" value="C:cytoplasm"/>
    <property type="evidence" value="ECO:0007669"/>
    <property type="project" value="UniProtKB-SubCell"/>
</dbReference>
<comment type="catalytic activity">
    <reaction evidence="8">
        <text>Fe-coproporphyrin III + 2 H(+) = coproporphyrin III + Fe(2+)</text>
        <dbReference type="Rhea" id="RHEA:49572"/>
        <dbReference type="ChEBI" id="CHEBI:15378"/>
        <dbReference type="ChEBI" id="CHEBI:29033"/>
        <dbReference type="ChEBI" id="CHEBI:68438"/>
        <dbReference type="ChEBI" id="CHEBI:131725"/>
        <dbReference type="EC" id="4.99.1.9"/>
    </reaction>
    <physiologicalReaction direction="right-to-left" evidence="8">
        <dbReference type="Rhea" id="RHEA:49574"/>
    </physiologicalReaction>
</comment>
<feature type="binding site" evidence="9">
    <location>
        <position position="293"/>
    </location>
    <ligand>
        <name>Fe(2+)</name>
        <dbReference type="ChEBI" id="CHEBI:29033"/>
    </ligand>
</feature>
<dbReference type="GO" id="GO:0004325">
    <property type="term" value="F:ferrochelatase activity"/>
    <property type="evidence" value="ECO:0007669"/>
    <property type="project" value="UniProtKB-UniRule"/>
</dbReference>
<comment type="function">
    <text evidence="9 10">Catalyzes the ferrous insertion into protoporphyrin IX.</text>
</comment>
<dbReference type="InterPro" id="IPR033659">
    <property type="entry name" value="Ferrochelatase_N"/>
</dbReference>
<dbReference type="FunFam" id="3.40.50.1400:FF:000002">
    <property type="entry name" value="Ferrochelatase"/>
    <property type="match status" value="1"/>
</dbReference>
<sequence>MLQNMLPEPAYRHGSIDKIGVLLVNLGTPDAPDAKSLRVYLKQFLSEPRIIEFPRWLWWFILHGIILTIRPAKSAEKYAQIWLPEGSPLKIHTERQTEQVAALLKEQLGIPLVVEYAMIIGTPSIAEQLQHMKAQGCSRILVLSLFPQYAASSSGCVLESVFTELSKMRNIPDIRTVKHYHDHPDYIAALAQNIRDYWGKYGKPNKLIISFHGVPRKTLEKGDPYYCECQKTGRLLATALALTDDQYQICFQSRFGFSKWLSPYTAEVIKELGQQQTKRIDVVCPGFVADCLETLEEIAIEGKEIFIGAGGGEFHYIPSLNEHPEWIKTLGNIIQTHLSGWMEQQALEEESTQSRARALALGAEK</sequence>
<comment type="pathway">
    <text evidence="9 10">Porphyrin-containing compound metabolism; protoheme biosynthesis; protoheme from protoporphyrin-IX: step 1/1.</text>
</comment>
<evidence type="ECO:0000256" key="9">
    <source>
        <dbReference type="HAMAP-Rule" id="MF_00323"/>
    </source>
</evidence>
<dbReference type="GO" id="GO:0046872">
    <property type="term" value="F:metal ion binding"/>
    <property type="evidence" value="ECO:0007669"/>
    <property type="project" value="UniProtKB-KW"/>
</dbReference>
<keyword evidence="3 9" id="KW-0479">Metal-binding</keyword>
<evidence type="ECO:0000256" key="5">
    <source>
        <dbReference type="ARBA" id="ARBA00023133"/>
    </source>
</evidence>
<keyword evidence="2 9" id="KW-0963">Cytoplasm</keyword>
<evidence type="ECO:0000256" key="2">
    <source>
        <dbReference type="ARBA" id="ARBA00022490"/>
    </source>
</evidence>
<dbReference type="EC" id="4.98.1.1" evidence="9 10"/>
<dbReference type="NCBIfam" id="TIGR00109">
    <property type="entry name" value="hemH"/>
    <property type="match status" value="1"/>
</dbReference>
<dbReference type="CDD" id="cd03411">
    <property type="entry name" value="Ferrochelatase_N"/>
    <property type="match status" value="1"/>
</dbReference>
<dbReference type="PROSITE" id="PS00534">
    <property type="entry name" value="FERROCHELATASE"/>
    <property type="match status" value="1"/>
</dbReference>
<keyword evidence="12" id="KW-1185">Reference proteome</keyword>
<dbReference type="InterPro" id="IPR019772">
    <property type="entry name" value="Ferrochelatase_AS"/>
</dbReference>
<evidence type="ECO:0000256" key="6">
    <source>
        <dbReference type="ARBA" id="ARBA00023239"/>
    </source>
</evidence>
<keyword evidence="5 9" id="KW-0350">Heme biosynthesis</keyword>
<dbReference type="UniPathway" id="UPA00252">
    <property type="reaction ID" value="UER00325"/>
</dbReference>
<dbReference type="PANTHER" id="PTHR11108:SF1">
    <property type="entry name" value="FERROCHELATASE, MITOCHONDRIAL"/>
    <property type="match status" value="1"/>
</dbReference>
<evidence type="ECO:0000313" key="12">
    <source>
        <dbReference type="Proteomes" id="UP000316473"/>
    </source>
</evidence>
<organism evidence="11 12">
    <name type="scientific">Nitrosomonas stercoris</name>
    <dbReference type="NCBI Taxonomy" id="1444684"/>
    <lineage>
        <taxon>Bacteria</taxon>
        <taxon>Pseudomonadati</taxon>
        <taxon>Pseudomonadota</taxon>
        <taxon>Betaproteobacteria</taxon>
        <taxon>Nitrosomonadales</taxon>
        <taxon>Nitrosomonadaceae</taxon>
        <taxon>Nitrosomonas</taxon>
    </lineage>
</organism>
<comment type="catalytic activity">
    <reaction evidence="9 10">
        <text>heme b + 2 H(+) = protoporphyrin IX + Fe(2+)</text>
        <dbReference type="Rhea" id="RHEA:22584"/>
        <dbReference type="ChEBI" id="CHEBI:15378"/>
        <dbReference type="ChEBI" id="CHEBI:29033"/>
        <dbReference type="ChEBI" id="CHEBI:57306"/>
        <dbReference type="ChEBI" id="CHEBI:60344"/>
        <dbReference type="EC" id="4.98.1.1"/>
    </reaction>
</comment>
<comment type="similarity">
    <text evidence="1 9 10">Belongs to the ferrochelatase family.</text>
</comment>
<evidence type="ECO:0000256" key="3">
    <source>
        <dbReference type="ARBA" id="ARBA00022723"/>
    </source>
</evidence>
<accession>A0A4Y1YNP5</accession>
<name>A0A4Y1YNP5_9PROT</name>
<evidence type="ECO:0000256" key="4">
    <source>
        <dbReference type="ARBA" id="ARBA00023004"/>
    </source>
</evidence>
<dbReference type="CDD" id="cd00419">
    <property type="entry name" value="Ferrochelatase_C"/>
    <property type="match status" value="1"/>
</dbReference>
<dbReference type="Gene3D" id="3.40.50.1400">
    <property type="match status" value="2"/>
</dbReference>
<feature type="binding site" evidence="9">
    <location>
        <position position="212"/>
    </location>
    <ligand>
        <name>Fe(2+)</name>
        <dbReference type="ChEBI" id="CHEBI:29033"/>
    </ligand>
</feature>
<dbReference type="GO" id="GO:0006783">
    <property type="term" value="P:heme biosynthetic process"/>
    <property type="evidence" value="ECO:0007669"/>
    <property type="project" value="UniProtKB-UniRule"/>
</dbReference>
<evidence type="ECO:0000256" key="8">
    <source>
        <dbReference type="ARBA" id="ARBA00024536"/>
    </source>
</evidence>
<dbReference type="SUPFAM" id="SSF53800">
    <property type="entry name" value="Chelatase"/>
    <property type="match status" value="1"/>
</dbReference>
<gene>
    <name evidence="9" type="primary">hemH</name>
    <name evidence="11" type="ORF">Nstercoris_01704</name>
</gene>
<dbReference type="Proteomes" id="UP000316473">
    <property type="component" value="Chromosome"/>
</dbReference>
<reference evidence="11 12" key="1">
    <citation type="submission" date="2019-06" db="EMBL/GenBank/DDBJ databases">
        <title>Nitrosomonas stercoris KYUHI-S whole genome shotgun sequence.</title>
        <authorList>
            <person name="Nakagawa T."/>
            <person name="Tsuchiya Y."/>
            <person name="Takahashi R."/>
        </authorList>
    </citation>
    <scope>NUCLEOTIDE SEQUENCE [LARGE SCALE GENOMIC DNA]</scope>
    <source>
        <strain evidence="11 12">KYUHI-S</strain>
    </source>
</reference>
<evidence type="ECO:0000256" key="1">
    <source>
        <dbReference type="ARBA" id="ARBA00007718"/>
    </source>
</evidence>
<comment type="subcellular location">
    <subcellularLocation>
        <location evidence="9 10">Cytoplasm</location>
    </subcellularLocation>
</comment>
<keyword evidence="7 9" id="KW-0627">Porphyrin biosynthesis</keyword>
<dbReference type="KEGG" id="nst:Nstercoris_01704"/>
<dbReference type="EMBL" id="AP019755">
    <property type="protein sequence ID" value="BBL35438.1"/>
    <property type="molecule type" value="Genomic_DNA"/>
</dbReference>
<dbReference type="Pfam" id="PF00762">
    <property type="entry name" value="Ferrochelatase"/>
    <property type="match status" value="1"/>
</dbReference>
<dbReference type="InterPro" id="IPR033644">
    <property type="entry name" value="Ferrochelatase_C"/>
</dbReference>
<evidence type="ECO:0000313" key="11">
    <source>
        <dbReference type="EMBL" id="BBL35438.1"/>
    </source>
</evidence>
<evidence type="ECO:0000256" key="7">
    <source>
        <dbReference type="ARBA" id="ARBA00023244"/>
    </source>
</evidence>
<dbReference type="HAMAP" id="MF_00323">
    <property type="entry name" value="Ferrochelatase"/>
    <property type="match status" value="1"/>
</dbReference>
<keyword evidence="6 9" id="KW-0456">Lyase</keyword>
<evidence type="ECO:0000256" key="10">
    <source>
        <dbReference type="RuleBase" id="RU000607"/>
    </source>
</evidence>
<keyword evidence="4 9" id="KW-0408">Iron</keyword>
<proteinExistence type="inferred from homology"/>
<protein>
    <recommendedName>
        <fullName evidence="9 10">Ferrochelatase</fullName>
        <ecNumber evidence="9 10">4.98.1.1</ecNumber>
    </recommendedName>
    <alternativeName>
        <fullName evidence="9">Heme synthase</fullName>
    </alternativeName>
    <alternativeName>
        <fullName evidence="9">Protoheme ferro-lyase</fullName>
    </alternativeName>
</protein>